<evidence type="ECO:0008006" key="3">
    <source>
        <dbReference type="Google" id="ProtNLM"/>
    </source>
</evidence>
<comment type="caution">
    <text evidence="1">The sequence shown here is derived from an EMBL/GenBank/DDBJ whole genome shotgun (WGS) entry which is preliminary data.</text>
</comment>
<organism evidence="1 2">
    <name type="scientific">Priestia koreensis</name>
    <dbReference type="NCBI Taxonomy" id="284581"/>
    <lineage>
        <taxon>Bacteria</taxon>
        <taxon>Bacillati</taxon>
        <taxon>Bacillota</taxon>
        <taxon>Bacilli</taxon>
        <taxon>Bacillales</taxon>
        <taxon>Bacillaceae</taxon>
        <taxon>Priestia</taxon>
    </lineage>
</organism>
<dbReference type="STRING" id="284581.AMD01_08090"/>
<evidence type="ECO:0000313" key="2">
    <source>
        <dbReference type="Proteomes" id="UP000037558"/>
    </source>
</evidence>
<dbReference type="PATRIC" id="fig|284581.3.peg.3670"/>
<dbReference type="EMBL" id="LILC01000011">
    <property type="protein sequence ID" value="KOO46868.1"/>
    <property type="molecule type" value="Genomic_DNA"/>
</dbReference>
<reference evidence="2" key="1">
    <citation type="submission" date="2015-08" db="EMBL/GenBank/DDBJ databases">
        <title>Fjat-14210 dsm16467.</title>
        <authorList>
            <person name="Liu B."/>
            <person name="Wang J."/>
            <person name="Zhu Y."/>
            <person name="Liu G."/>
            <person name="Chen Q."/>
            <person name="Chen Z."/>
            <person name="Lan J."/>
            <person name="Che J."/>
            <person name="Ge C."/>
            <person name="Shi H."/>
            <person name="Pan Z."/>
            <person name="Liu X."/>
        </authorList>
    </citation>
    <scope>NUCLEOTIDE SEQUENCE [LARGE SCALE GENOMIC DNA]</scope>
    <source>
        <strain evidence="2">DSM 16467</strain>
    </source>
</reference>
<dbReference type="Proteomes" id="UP000037558">
    <property type="component" value="Unassembled WGS sequence"/>
</dbReference>
<keyword evidence="2" id="KW-1185">Reference proteome</keyword>
<gene>
    <name evidence="1" type="ORF">AMD01_08090</name>
</gene>
<dbReference type="InterPro" id="IPR014199">
    <property type="entry name" value="Spore_YtxC"/>
</dbReference>
<accession>A0A0M0L880</accession>
<dbReference type="Pfam" id="PF08812">
    <property type="entry name" value="YtxC"/>
    <property type="match status" value="1"/>
</dbReference>
<sequence>MIKMYFQNQSDAIQIYELLRLQQETLSVHENCFRLVDHQLLTIDAKQTKAALFREVVIPVFIRYLISFKEQEFLLSIIQSKFFYEDHEEQIQILHMVQSILEGERTDIPQKQFSKSRERLVEEALEELLTEERDFTFESFIQFRLREYCQRLQYYVGVGIDEYKLEQEYQVYIEQLRHTIRQQTHYMSCVYVVHEGSDRFKLYDHSLLELNDTQREFFSAHASTTPKTLYIDQRVVAPLVGMAPSAVYVYTNDPTEGSIQLLRTIFQERVVLYSLADFFSVCTNYAQEEVDF</sequence>
<dbReference type="AlphaFoldDB" id="A0A0M0L880"/>
<name>A0A0M0L880_9BACI</name>
<proteinExistence type="predicted"/>
<evidence type="ECO:0000313" key="1">
    <source>
        <dbReference type="EMBL" id="KOO46868.1"/>
    </source>
</evidence>
<protein>
    <recommendedName>
        <fullName evidence="3">Sporulation protein YtxC</fullName>
    </recommendedName>
</protein>